<feature type="region of interest" description="Disordered" evidence="1">
    <location>
        <begin position="1"/>
        <end position="31"/>
    </location>
</feature>
<evidence type="ECO:0000259" key="2">
    <source>
        <dbReference type="Pfam" id="PF04149"/>
    </source>
</evidence>
<dbReference type="OrthoDB" id="4233552at2"/>
<gene>
    <name evidence="3" type="ORF">SAMN05216260_116103</name>
</gene>
<dbReference type="Pfam" id="PF04149">
    <property type="entry name" value="DUF397"/>
    <property type="match status" value="1"/>
</dbReference>
<feature type="compositionally biased region" description="Low complexity" evidence="1">
    <location>
        <begin position="1"/>
        <end position="29"/>
    </location>
</feature>
<dbReference type="EMBL" id="FNAX01000016">
    <property type="protein sequence ID" value="SDG25552.1"/>
    <property type="molecule type" value="Genomic_DNA"/>
</dbReference>
<dbReference type="Proteomes" id="UP000198614">
    <property type="component" value="Unassembled WGS sequence"/>
</dbReference>
<evidence type="ECO:0000313" key="4">
    <source>
        <dbReference type="Proteomes" id="UP000198614"/>
    </source>
</evidence>
<organism evidence="3 4">
    <name type="scientific">Streptomyces griseoaurantiacus</name>
    <dbReference type="NCBI Taxonomy" id="68213"/>
    <lineage>
        <taxon>Bacteria</taxon>
        <taxon>Bacillati</taxon>
        <taxon>Actinomycetota</taxon>
        <taxon>Actinomycetes</taxon>
        <taxon>Kitasatosporales</taxon>
        <taxon>Streptomycetaceae</taxon>
        <taxon>Streptomyces</taxon>
        <taxon>Streptomyces aurantiacus group</taxon>
    </lineage>
</organism>
<evidence type="ECO:0000256" key="1">
    <source>
        <dbReference type="SAM" id="MobiDB-lite"/>
    </source>
</evidence>
<dbReference type="AlphaFoldDB" id="A0A1G7SRP1"/>
<sequence length="96" mass="9526">MPASASASASHSASAPGAARAARSGVPRALPTGASLPGVRWLRSSHSTGMNNCVETACPGSGPCVGLVAVRDSKRVPGPAVLFAPGAWRDFLDSLG</sequence>
<protein>
    <recommendedName>
        <fullName evidence="2">DUF397 domain-containing protein</fullName>
    </recommendedName>
</protein>
<feature type="domain" description="DUF397" evidence="2">
    <location>
        <begin position="40"/>
        <end position="94"/>
    </location>
</feature>
<evidence type="ECO:0000313" key="3">
    <source>
        <dbReference type="EMBL" id="SDG25552.1"/>
    </source>
</evidence>
<dbReference type="InterPro" id="IPR007278">
    <property type="entry name" value="DUF397"/>
</dbReference>
<reference evidence="3 4" key="1">
    <citation type="submission" date="2016-10" db="EMBL/GenBank/DDBJ databases">
        <authorList>
            <person name="de Groot N.N."/>
        </authorList>
    </citation>
    <scope>NUCLEOTIDE SEQUENCE [LARGE SCALE GENOMIC DNA]</scope>
    <source>
        <strain evidence="3 4">CGMCC 4.1859</strain>
    </source>
</reference>
<name>A0A1G7SRP1_9ACTN</name>
<proteinExistence type="predicted"/>
<accession>A0A1G7SRP1</accession>